<dbReference type="Gene3D" id="1.10.1220.10">
    <property type="entry name" value="Met repressor-like"/>
    <property type="match status" value="1"/>
</dbReference>
<sequence length="95" mass="10960">MSTINISLPTDHVKTIDAFIDRYGFANRSEFIRSLIRLVRYQPTLLQDAATFPFITPQIRAKNVILKEFAQTKKYSKALLKDMKIGLDESSYFAK</sequence>
<reference evidence="1 2" key="1">
    <citation type="journal article" date="2015" name="Nature">
        <title>rRNA introns, odd ribosomes, and small enigmatic genomes across a large radiation of phyla.</title>
        <authorList>
            <person name="Brown C.T."/>
            <person name="Hug L.A."/>
            <person name="Thomas B.C."/>
            <person name="Sharon I."/>
            <person name="Castelle C.J."/>
            <person name="Singh A."/>
            <person name="Wilkins M.J."/>
            <person name="Williams K.H."/>
            <person name="Banfield J.F."/>
        </authorList>
    </citation>
    <scope>NUCLEOTIDE SEQUENCE [LARGE SCALE GENOMIC DNA]</scope>
</reference>
<dbReference type="EMBL" id="LCPJ01000006">
    <property type="protein sequence ID" value="KKU95973.1"/>
    <property type="molecule type" value="Genomic_DNA"/>
</dbReference>
<evidence type="ECO:0000313" key="1">
    <source>
        <dbReference type="EMBL" id="KKU95973.1"/>
    </source>
</evidence>
<dbReference type="CDD" id="cd22231">
    <property type="entry name" value="RHH_NikR_HicB-like"/>
    <property type="match status" value="1"/>
</dbReference>
<dbReference type="InterPro" id="IPR010985">
    <property type="entry name" value="Ribbon_hlx_hlx"/>
</dbReference>
<dbReference type="SUPFAM" id="SSF47598">
    <property type="entry name" value="Ribbon-helix-helix"/>
    <property type="match status" value="1"/>
</dbReference>
<evidence type="ECO:0008006" key="3">
    <source>
        <dbReference type="Google" id="ProtNLM"/>
    </source>
</evidence>
<proteinExistence type="predicted"/>
<gene>
    <name evidence="1" type="ORF">UY27_C0006G0021</name>
</gene>
<evidence type="ECO:0000313" key="2">
    <source>
        <dbReference type="Proteomes" id="UP000034661"/>
    </source>
</evidence>
<dbReference type="GO" id="GO:0006355">
    <property type="term" value="P:regulation of DNA-templated transcription"/>
    <property type="evidence" value="ECO:0007669"/>
    <property type="project" value="InterPro"/>
</dbReference>
<dbReference type="InterPro" id="IPR013321">
    <property type="entry name" value="Arc_rbn_hlx_hlx"/>
</dbReference>
<comment type="caution">
    <text evidence="1">The sequence shown here is derived from an EMBL/GenBank/DDBJ whole genome shotgun (WGS) entry which is preliminary data.</text>
</comment>
<dbReference type="AlphaFoldDB" id="A0A0G1X081"/>
<name>A0A0G1X081_9BACT</name>
<organism evidence="1 2">
    <name type="scientific">Candidatus Gottesmanbacteria bacterium GW2011_GWA1_48_13</name>
    <dbReference type="NCBI Taxonomy" id="1618439"/>
    <lineage>
        <taxon>Bacteria</taxon>
        <taxon>Candidatus Gottesmaniibacteriota</taxon>
    </lineage>
</organism>
<protein>
    <recommendedName>
        <fullName evidence="3">Ribbon-helix-helix protein CopG domain-containing protein</fullName>
    </recommendedName>
</protein>
<accession>A0A0G1X081</accession>
<dbReference type="Proteomes" id="UP000034661">
    <property type="component" value="Unassembled WGS sequence"/>
</dbReference>